<sequence length="535" mass="57134">MTQADPDVTPSLRAVLETVGAIAADLDLDVTLQRIIDAAAELARARYGALGVLEESTGAPLLREFVTHGISPTERALIGDPPVGHGVLGLLIDNPEPVRIDDLASHPLSSGFPANHPAMTTFLGAPIRIGNRVFGNLYLTERAGGGPFTDDDTELVVAFAAAAGVIIENARLYERLSRRRRWLEAAAEVSRIVLGNQDRRSTDVATRLALSAGEADGAVMLLDAHGVIAPGAQDGGLRVAATAGAPIEDPLADPRAEQVWRTGEPVPPRRTGDLMVRFGSTSRINGVLWLHWSPERIDRVHDSTIESAQAFADQMALILEVAVAQDDRARLAVFEDRDRIGRDLHDLVIQRLFAVGLTLENTARIAGPGRIADRVDAAVDQLDQTIKDIRRTIFELANPDRPDDLYDDVQIAVGDMLPSLGFRPSVTLNGPLNSAVPEQVRTHLLAVLREALSNVGRHARASSATVTLSVDNAPEPSVELVVEDDGRGLEAALDGTLAGNGLPNMLARADALGGTCTLGRGETGGTRVVWRVPLR</sequence>
<protein>
    <submittedName>
        <fullName evidence="6">GAF sensor signal transduction histidine kinase</fullName>
    </submittedName>
</protein>
<name>C8X810_NAKMY</name>
<dbReference type="Gene3D" id="3.30.450.40">
    <property type="match status" value="2"/>
</dbReference>
<dbReference type="PANTHER" id="PTHR24421">
    <property type="entry name" value="NITRATE/NITRITE SENSOR PROTEIN NARX-RELATED"/>
    <property type="match status" value="1"/>
</dbReference>
<dbReference type="InParanoid" id="C8X810"/>
<keyword evidence="1" id="KW-0808">Transferase</keyword>
<keyword evidence="7" id="KW-1185">Reference proteome</keyword>
<evidence type="ECO:0000256" key="3">
    <source>
        <dbReference type="ARBA" id="ARBA00023012"/>
    </source>
</evidence>
<gene>
    <name evidence="6" type="ordered locus">Namu_4737</name>
</gene>
<dbReference type="InterPro" id="IPR003018">
    <property type="entry name" value="GAF"/>
</dbReference>
<feature type="domain" description="Histidine kinase/HSP90-like ATPase" evidence="5">
    <location>
        <begin position="439"/>
        <end position="535"/>
    </location>
</feature>
<evidence type="ECO:0000256" key="2">
    <source>
        <dbReference type="ARBA" id="ARBA00022777"/>
    </source>
</evidence>
<dbReference type="Pfam" id="PF07730">
    <property type="entry name" value="HisKA_3"/>
    <property type="match status" value="1"/>
</dbReference>
<proteinExistence type="predicted"/>
<dbReference type="InterPro" id="IPR036890">
    <property type="entry name" value="HATPase_C_sf"/>
</dbReference>
<dbReference type="SUPFAM" id="SSF55781">
    <property type="entry name" value="GAF domain-like"/>
    <property type="match status" value="1"/>
</dbReference>
<feature type="domain" description="GAF" evidence="4">
    <location>
        <begin position="27"/>
        <end position="177"/>
    </location>
</feature>
<dbReference type="InterPro" id="IPR003594">
    <property type="entry name" value="HATPase_dom"/>
</dbReference>
<evidence type="ECO:0000259" key="4">
    <source>
        <dbReference type="SMART" id="SM00065"/>
    </source>
</evidence>
<dbReference type="Proteomes" id="UP000002218">
    <property type="component" value="Chromosome"/>
</dbReference>
<reference evidence="7" key="1">
    <citation type="submission" date="2009-09" db="EMBL/GenBank/DDBJ databases">
        <title>The complete genome of Nakamurella multipartita DSM 44233.</title>
        <authorList>
            <consortium name="US DOE Joint Genome Institute (JGI-PGF)"/>
            <person name="Lucas S."/>
            <person name="Copeland A."/>
            <person name="Lapidus A."/>
            <person name="Glavina del Rio T."/>
            <person name="Dalin E."/>
            <person name="Tice H."/>
            <person name="Bruce D."/>
            <person name="Goodwin L."/>
            <person name="Pitluck S."/>
            <person name="Kyrpides N."/>
            <person name="Mavromatis K."/>
            <person name="Ivanova N."/>
            <person name="Ovchinnikova G."/>
            <person name="Sims D."/>
            <person name="Meincke L."/>
            <person name="Brettin T."/>
            <person name="Detter J.C."/>
            <person name="Han C."/>
            <person name="Larimer F."/>
            <person name="Land M."/>
            <person name="Hauser L."/>
            <person name="Markowitz V."/>
            <person name="Cheng J.-F."/>
            <person name="Hugenholtz P."/>
            <person name="Woyke T."/>
            <person name="Wu D."/>
            <person name="Klenk H.-P."/>
            <person name="Eisen J.A."/>
        </authorList>
    </citation>
    <scope>NUCLEOTIDE SEQUENCE [LARGE SCALE GENOMIC DNA]</scope>
    <source>
        <strain evidence="7">ATCC 700099 / DSM 44233 / CIP 104796 / JCM 9543 / NBRC 105858 / Y-104</strain>
    </source>
</reference>
<dbReference type="SMART" id="SM00387">
    <property type="entry name" value="HATPase_c"/>
    <property type="match status" value="1"/>
</dbReference>
<dbReference type="InterPro" id="IPR011712">
    <property type="entry name" value="Sig_transdc_His_kin_sub3_dim/P"/>
</dbReference>
<dbReference type="RefSeq" id="WP_015749827.1">
    <property type="nucleotide sequence ID" value="NC_013235.1"/>
</dbReference>
<dbReference type="Pfam" id="PF02518">
    <property type="entry name" value="HATPase_c"/>
    <property type="match status" value="1"/>
</dbReference>
<dbReference type="InterPro" id="IPR050482">
    <property type="entry name" value="Sensor_HK_TwoCompSys"/>
</dbReference>
<dbReference type="InterPro" id="IPR029016">
    <property type="entry name" value="GAF-like_dom_sf"/>
</dbReference>
<dbReference type="PANTHER" id="PTHR24421:SF56">
    <property type="entry name" value="OXYGEN SENSOR HISTIDINE KINASE RESPONSE REGULATOR DOST"/>
    <property type="match status" value="1"/>
</dbReference>
<dbReference type="GO" id="GO:0046983">
    <property type="term" value="F:protein dimerization activity"/>
    <property type="evidence" value="ECO:0007669"/>
    <property type="project" value="InterPro"/>
</dbReference>
<reference evidence="6 7" key="2">
    <citation type="journal article" date="2010" name="Stand. Genomic Sci.">
        <title>Complete genome sequence of Nakamurella multipartita type strain (Y-104).</title>
        <authorList>
            <person name="Tice H."/>
            <person name="Mayilraj S."/>
            <person name="Sims D."/>
            <person name="Lapidus A."/>
            <person name="Nolan M."/>
            <person name="Lucas S."/>
            <person name="Glavina Del Rio T."/>
            <person name="Copeland A."/>
            <person name="Cheng J.F."/>
            <person name="Meincke L."/>
            <person name="Bruce D."/>
            <person name="Goodwin L."/>
            <person name="Pitluck S."/>
            <person name="Ivanova N."/>
            <person name="Mavromatis K."/>
            <person name="Ovchinnikova G."/>
            <person name="Pati A."/>
            <person name="Chen A."/>
            <person name="Palaniappan K."/>
            <person name="Land M."/>
            <person name="Hauser L."/>
            <person name="Chang Y.J."/>
            <person name="Jeffries C.D."/>
            <person name="Detter J.C."/>
            <person name="Brettin T."/>
            <person name="Rohde M."/>
            <person name="Goker M."/>
            <person name="Bristow J."/>
            <person name="Eisen J.A."/>
            <person name="Markowitz V."/>
            <person name="Hugenholtz P."/>
            <person name="Kyrpides N.C."/>
            <person name="Klenk H.P."/>
            <person name="Chen F."/>
        </authorList>
    </citation>
    <scope>NUCLEOTIDE SEQUENCE [LARGE SCALE GENOMIC DNA]</scope>
    <source>
        <strain evidence="7">ATCC 700099 / DSM 44233 / CIP 104796 / JCM 9543 / NBRC 105858 / Y-104</strain>
    </source>
</reference>
<evidence type="ECO:0000313" key="6">
    <source>
        <dbReference type="EMBL" id="ACV81013.1"/>
    </source>
</evidence>
<dbReference type="HOGENOM" id="CLU_034370_1_0_11"/>
<keyword evidence="2 6" id="KW-0418">Kinase</keyword>
<dbReference type="OrthoDB" id="5241249at2"/>
<dbReference type="Pfam" id="PF13185">
    <property type="entry name" value="GAF_2"/>
    <property type="match status" value="1"/>
</dbReference>
<evidence type="ECO:0000313" key="7">
    <source>
        <dbReference type="Proteomes" id="UP000002218"/>
    </source>
</evidence>
<organism evidence="6 7">
    <name type="scientific">Nakamurella multipartita (strain ATCC 700099 / DSM 44233 / CIP 104796 / JCM 9543 / NBRC 105858 / Y-104)</name>
    <name type="common">Microsphaera multipartita</name>
    <dbReference type="NCBI Taxonomy" id="479431"/>
    <lineage>
        <taxon>Bacteria</taxon>
        <taxon>Bacillati</taxon>
        <taxon>Actinomycetota</taxon>
        <taxon>Actinomycetes</taxon>
        <taxon>Nakamurellales</taxon>
        <taxon>Nakamurellaceae</taxon>
        <taxon>Nakamurella</taxon>
    </lineage>
</organism>
<dbReference type="SUPFAM" id="SSF55874">
    <property type="entry name" value="ATPase domain of HSP90 chaperone/DNA topoisomerase II/histidine kinase"/>
    <property type="match status" value="1"/>
</dbReference>
<dbReference type="eggNOG" id="COG2203">
    <property type="taxonomic scope" value="Bacteria"/>
</dbReference>
<keyword evidence="3" id="KW-0902">Two-component regulatory system</keyword>
<dbReference type="SMART" id="SM00065">
    <property type="entry name" value="GAF"/>
    <property type="match status" value="1"/>
</dbReference>
<dbReference type="eggNOG" id="COG4585">
    <property type="taxonomic scope" value="Bacteria"/>
</dbReference>
<dbReference type="KEGG" id="nml:Namu_4737"/>
<evidence type="ECO:0000259" key="5">
    <source>
        <dbReference type="SMART" id="SM00387"/>
    </source>
</evidence>
<dbReference type="GO" id="GO:0000155">
    <property type="term" value="F:phosphorelay sensor kinase activity"/>
    <property type="evidence" value="ECO:0007669"/>
    <property type="project" value="InterPro"/>
</dbReference>
<dbReference type="Gene3D" id="3.30.565.10">
    <property type="entry name" value="Histidine kinase-like ATPase, C-terminal domain"/>
    <property type="match status" value="1"/>
</dbReference>
<dbReference type="AlphaFoldDB" id="C8X810"/>
<dbReference type="EMBL" id="CP001737">
    <property type="protein sequence ID" value="ACV81013.1"/>
    <property type="molecule type" value="Genomic_DNA"/>
</dbReference>
<evidence type="ECO:0000256" key="1">
    <source>
        <dbReference type="ARBA" id="ARBA00022679"/>
    </source>
</evidence>
<dbReference type="STRING" id="479431.Namu_4737"/>
<accession>C8X810</accession>
<dbReference type="GO" id="GO:0016020">
    <property type="term" value="C:membrane"/>
    <property type="evidence" value="ECO:0007669"/>
    <property type="project" value="InterPro"/>
</dbReference>
<dbReference type="Gene3D" id="1.20.5.1930">
    <property type="match status" value="1"/>
</dbReference>
<dbReference type="CDD" id="cd16917">
    <property type="entry name" value="HATPase_UhpB-NarQ-NarX-like"/>
    <property type="match status" value="1"/>
</dbReference>